<feature type="domain" description="PPM-type phosphatase" evidence="2">
    <location>
        <begin position="250"/>
        <end position="465"/>
    </location>
</feature>
<accession>A0A4Z0W3H0</accession>
<dbReference type="Proteomes" id="UP000297288">
    <property type="component" value="Unassembled WGS sequence"/>
</dbReference>
<dbReference type="Gene3D" id="3.60.40.10">
    <property type="entry name" value="PPM-type phosphatase domain"/>
    <property type="match status" value="1"/>
</dbReference>
<dbReference type="Pfam" id="PF07228">
    <property type="entry name" value="SpoIIE"/>
    <property type="match status" value="1"/>
</dbReference>
<dbReference type="InterPro" id="IPR036457">
    <property type="entry name" value="PPM-type-like_dom_sf"/>
</dbReference>
<dbReference type="InterPro" id="IPR052016">
    <property type="entry name" value="Bact_Sigma-Reg"/>
</dbReference>
<evidence type="ECO:0000256" key="1">
    <source>
        <dbReference type="ARBA" id="ARBA00022801"/>
    </source>
</evidence>
<keyword evidence="1" id="KW-0378">Hydrolase</keyword>
<dbReference type="PANTHER" id="PTHR43156">
    <property type="entry name" value="STAGE II SPORULATION PROTEIN E-RELATED"/>
    <property type="match status" value="1"/>
</dbReference>
<reference evidence="3 4" key="1">
    <citation type="submission" date="2019-04" db="EMBL/GenBank/DDBJ databases">
        <title>Draft genome sequence data and analysis of a Fermenting Bacterium, Geotoga petraea strain HO-Geo1, isolated from heavy-oil petroleum reservoir in Russia.</title>
        <authorList>
            <person name="Grouzdev D.S."/>
            <person name="Semenova E.M."/>
            <person name="Sokolova D.S."/>
            <person name="Tourova T.P."/>
            <person name="Poltaraus A.B."/>
            <person name="Nazina T.N."/>
        </authorList>
    </citation>
    <scope>NUCLEOTIDE SEQUENCE [LARGE SCALE GENOMIC DNA]</scope>
    <source>
        <strain evidence="3 4">HO-Geo1</strain>
    </source>
</reference>
<comment type="caution">
    <text evidence="3">The sequence shown here is derived from an EMBL/GenBank/DDBJ whole genome shotgun (WGS) entry which is preliminary data.</text>
</comment>
<evidence type="ECO:0000313" key="3">
    <source>
        <dbReference type="EMBL" id="TGG89047.1"/>
    </source>
</evidence>
<dbReference type="OrthoDB" id="311592at2"/>
<dbReference type="EMBL" id="SRME01000001">
    <property type="protein sequence ID" value="TGG89047.1"/>
    <property type="molecule type" value="Genomic_DNA"/>
</dbReference>
<protein>
    <submittedName>
        <fullName evidence="3">Serine/threonine-protein phosphatase</fullName>
    </submittedName>
</protein>
<dbReference type="SMART" id="SM00331">
    <property type="entry name" value="PP2C_SIG"/>
    <property type="match status" value="1"/>
</dbReference>
<dbReference type="PANTHER" id="PTHR43156:SF2">
    <property type="entry name" value="STAGE II SPORULATION PROTEIN E"/>
    <property type="match status" value="1"/>
</dbReference>
<organism evidence="3 4">
    <name type="scientific">Geotoga petraea</name>
    <dbReference type="NCBI Taxonomy" id="28234"/>
    <lineage>
        <taxon>Bacteria</taxon>
        <taxon>Thermotogati</taxon>
        <taxon>Thermotogota</taxon>
        <taxon>Thermotogae</taxon>
        <taxon>Petrotogales</taxon>
        <taxon>Petrotogaceae</taxon>
        <taxon>Geotoga</taxon>
    </lineage>
</organism>
<name>A0A4Z0W3H0_9BACT</name>
<gene>
    <name evidence="3" type="ORF">E4650_02305</name>
</gene>
<evidence type="ECO:0000313" key="4">
    <source>
        <dbReference type="Proteomes" id="UP000297288"/>
    </source>
</evidence>
<dbReference type="SUPFAM" id="SSF55781">
    <property type="entry name" value="GAF domain-like"/>
    <property type="match status" value="1"/>
</dbReference>
<dbReference type="GO" id="GO:0016791">
    <property type="term" value="F:phosphatase activity"/>
    <property type="evidence" value="ECO:0007669"/>
    <property type="project" value="TreeGrafter"/>
</dbReference>
<dbReference type="InterPro" id="IPR001932">
    <property type="entry name" value="PPM-type_phosphatase-like_dom"/>
</dbReference>
<evidence type="ECO:0000259" key="2">
    <source>
        <dbReference type="SMART" id="SM00331"/>
    </source>
</evidence>
<dbReference type="AlphaFoldDB" id="A0A4Z0W3H0"/>
<proteinExistence type="predicted"/>
<sequence>MMDNFYDKIYNKLNETLNIYKDKVSDEKIVKKRSEYLIDKYLKELNNYKIQMEENTLILEAQYEEISRIYEELTTVLEISKLVFANKDPRLSIETIVERLKSSIIFKNIVVGEFVNFDKSLDFKPLFLDLVDLDYENINPLINLFKKNEEPKTILKETDEINSKDTSFILLPIKSQIKTWGFILLYGKTDNSFYLASDKKIMESVTEQIAFGFDTINYLDEKIEQQKINEQMKLAREIQSSLLPDEIPEIANVSTSAFYRSAYEVGGDYYDIIKISNHEILGLVADVSGKGVPAALIMSSLRAIVRSKAEENKGLMEMVNYLNKYLNKNIPDDRFVTAIFVLINSKTKKVQVINAGHNTTPYLKDGKVHYIDSTGLPLGVSEDFGYEIEAIEYEKEFLIANFTDGVTEARNEYKEEYGEKRLENVIKEISKKNTNVIVKSIIDSVDQFVKETPQHDDITLLIIKGF</sequence>